<dbReference type="Proteomes" id="UP001055439">
    <property type="component" value="Chromosome 6"/>
</dbReference>
<reference evidence="1" key="1">
    <citation type="submission" date="2022-05" db="EMBL/GenBank/DDBJ databases">
        <title>The Musa troglodytarum L. genome provides insights into the mechanism of non-climacteric behaviour and enrichment of carotenoids.</title>
        <authorList>
            <person name="Wang J."/>
        </authorList>
    </citation>
    <scope>NUCLEOTIDE SEQUENCE</scope>
    <source>
        <tissue evidence="1">Leaf</tissue>
    </source>
</reference>
<accession>A0A9E7GGB1</accession>
<organism evidence="1 2">
    <name type="scientific">Musa troglodytarum</name>
    <name type="common">fe'i banana</name>
    <dbReference type="NCBI Taxonomy" id="320322"/>
    <lineage>
        <taxon>Eukaryota</taxon>
        <taxon>Viridiplantae</taxon>
        <taxon>Streptophyta</taxon>
        <taxon>Embryophyta</taxon>
        <taxon>Tracheophyta</taxon>
        <taxon>Spermatophyta</taxon>
        <taxon>Magnoliopsida</taxon>
        <taxon>Liliopsida</taxon>
        <taxon>Zingiberales</taxon>
        <taxon>Musaceae</taxon>
        <taxon>Musa</taxon>
    </lineage>
</organism>
<dbReference type="AlphaFoldDB" id="A0A9E7GGB1"/>
<evidence type="ECO:0000313" key="1">
    <source>
        <dbReference type="EMBL" id="URE12613.1"/>
    </source>
</evidence>
<evidence type="ECO:0000313" key="2">
    <source>
        <dbReference type="Proteomes" id="UP001055439"/>
    </source>
</evidence>
<proteinExistence type="predicted"/>
<dbReference type="EMBL" id="CP097508">
    <property type="protein sequence ID" value="URE12613.1"/>
    <property type="molecule type" value="Genomic_DNA"/>
</dbReference>
<sequence length="119" mass="13470">MHVTFGGSPNFLILHMKSLKAQSLSLLLALAIPFKGMEKIKFQPAGMMNCSEQHYPVIVYTRSNKGVQVETSIMTVALARTVSFRVPVYSWHHLNPASAEISICRTQHERGKYYECRIT</sequence>
<keyword evidence="2" id="KW-1185">Reference proteome</keyword>
<protein>
    <submittedName>
        <fullName evidence="1">Uncharacterized protein</fullName>
    </submittedName>
</protein>
<name>A0A9E7GGB1_9LILI</name>
<gene>
    <name evidence="1" type="ORF">MUK42_24462</name>
</gene>